<dbReference type="EMBL" id="BAAAEJ010000007">
    <property type="protein sequence ID" value="GAA0394534.1"/>
    <property type="molecule type" value="Genomic_DNA"/>
</dbReference>
<dbReference type="InterPro" id="IPR006385">
    <property type="entry name" value="HAD_hydro_SerB1"/>
</dbReference>
<sequence length="195" mass="21919">MAFDFDGTLSIRDSFTAFLKWRVGPMVWAAGMVQLIPAALRYVVDRDRGAIKAASVDLFLKGLSRKQISDEAESYAASVYAHFMRPDALACWEEWGKKGVHRVIVTASPETTIEPFARRLNADNLIGTQFEFDADDKLTGRFATPNCRREQKVLRIREVYGDDVRILAAYGDTSGDEQMIAEAEEKGFRVFTGRP</sequence>
<dbReference type="GO" id="GO:0016787">
    <property type="term" value="F:hydrolase activity"/>
    <property type="evidence" value="ECO:0007669"/>
    <property type="project" value="UniProtKB-KW"/>
</dbReference>
<dbReference type="PANTHER" id="PTHR43344">
    <property type="entry name" value="PHOSPHOSERINE PHOSPHATASE"/>
    <property type="match status" value="1"/>
</dbReference>
<dbReference type="Proteomes" id="UP001500791">
    <property type="component" value="Unassembled WGS sequence"/>
</dbReference>
<dbReference type="InterPro" id="IPR036412">
    <property type="entry name" value="HAD-like_sf"/>
</dbReference>
<dbReference type="Pfam" id="PF12710">
    <property type="entry name" value="HAD"/>
    <property type="match status" value="1"/>
</dbReference>
<organism evidence="1 2">
    <name type="scientific">Brevundimonas terrae</name>
    <dbReference type="NCBI Taxonomy" id="363631"/>
    <lineage>
        <taxon>Bacteria</taxon>
        <taxon>Pseudomonadati</taxon>
        <taxon>Pseudomonadota</taxon>
        <taxon>Alphaproteobacteria</taxon>
        <taxon>Caulobacterales</taxon>
        <taxon>Caulobacteraceae</taxon>
        <taxon>Brevundimonas</taxon>
    </lineage>
</organism>
<keyword evidence="2" id="KW-1185">Reference proteome</keyword>
<keyword evidence="1" id="KW-0378">Hydrolase</keyword>
<evidence type="ECO:0000313" key="1">
    <source>
        <dbReference type="EMBL" id="GAA0394534.1"/>
    </source>
</evidence>
<reference evidence="2" key="1">
    <citation type="journal article" date="2019" name="Int. J. Syst. Evol. Microbiol.">
        <title>The Global Catalogue of Microorganisms (GCM) 10K type strain sequencing project: providing services to taxonomists for standard genome sequencing and annotation.</title>
        <authorList>
            <consortium name="The Broad Institute Genomics Platform"/>
            <consortium name="The Broad Institute Genome Sequencing Center for Infectious Disease"/>
            <person name="Wu L."/>
            <person name="Ma J."/>
        </authorList>
    </citation>
    <scope>NUCLEOTIDE SEQUENCE [LARGE SCALE GENOMIC DNA]</scope>
    <source>
        <strain evidence="2">JCM 13476</strain>
    </source>
</reference>
<dbReference type="NCBIfam" id="TIGR01490">
    <property type="entry name" value="HAD-SF-IB-hyp1"/>
    <property type="match status" value="1"/>
</dbReference>
<proteinExistence type="predicted"/>
<accession>A0ABP3I9K3</accession>
<dbReference type="InterPro" id="IPR050582">
    <property type="entry name" value="HAD-like_SerB"/>
</dbReference>
<dbReference type="Gene3D" id="1.20.1440.100">
    <property type="entry name" value="SG protein - dephosphorylation function"/>
    <property type="match status" value="1"/>
</dbReference>
<dbReference type="PANTHER" id="PTHR43344:SF14">
    <property type="entry name" value="HAD-IB FAMILY HYDROLASE"/>
    <property type="match status" value="1"/>
</dbReference>
<dbReference type="InterPro" id="IPR023214">
    <property type="entry name" value="HAD_sf"/>
</dbReference>
<name>A0ABP3I9K3_9CAUL</name>
<dbReference type="NCBIfam" id="TIGR01488">
    <property type="entry name" value="HAD-SF-IB"/>
    <property type="match status" value="1"/>
</dbReference>
<protein>
    <submittedName>
        <fullName evidence="1">HAD-IB family hydrolase</fullName>
    </submittedName>
</protein>
<evidence type="ECO:0000313" key="2">
    <source>
        <dbReference type="Proteomes" id="UP001500791"/>
    </source>
</evidence>
<dbReference type="Gene3D" id="3.40.50.1000">
    <property type="entry name" value="HAD superfamily/HAD-like"/>
    <property type="match status" value="1"/>
</dbReference>
<dbReference type="SUPFAM" id="SSF56784">
    <property type="entry name" value="HAD-like"/>
    <property type="match status" value="1"/>
</dbReference>
<dbReference type="RefSeq" id="WP_341771117.1">
    <property type="nucleotide sequence ID" value="NZ_BAAAEJ010000007.1"/>
</dbReference>
<gene>
    <name evidence="1" type="ORF">GCM10009093_21390</name>
</gene>
<comment type="caution">
    <text evidence="1">The sequence shown here is derived from an EMBL/GenBank/DDBJ whole genome shotgun (WGS) entry which is preliminary data.</text>
</comment>